<dbReference type="EMBL" id="DS022301">
    <property type="protein sequence ID" value="OAJ38466.1"/>
    <property type="molecule type" value="Genomic_DNA"/>
</dbReference>
<keyword evidence="5" id="KW-0472">Membrane</keyword>
<dbReference type="GO" id="GO:0012505">
    <property type="term" value="C:endomembrane system"/>
    <property type="evidence" value="ECO:0007669"/>
    <property type="project" value="UniProtKB-SubCell"/>
</dbReference>
<dbReference type="SUPFAM" id="SSF64356">
    <property type="entry name" value="SNARE-like"/>
    <property type="match status" value="1"/>
</dbReference>
<evidence type="ECO:0000259" key="6">
    <source>
        <dbReference type="Pfam" id="PF01217"/>
    </source>
</evidence>
<evidence type="ECO:0000256" key="1">
    <source>
        <dbReference type="ARBA" id="ARBA00004308"/>
    </source>
</evidence>
<dbReference type="eggNOG" id="KOG0934">
    <property type="taxonomic scope" value="Eukaryota"/>
</dbReference>
<protein>
    <recommendedName>
        <fullName evidence="6">AP complex mu/sigma subunit domain-containing protein</fullName>
    </recommendedName>
</protein>
<evidence type="ECO:0000256" key="5">
    <source>
        <dbReference type="ARBA" id="ARBA00023136"/>
    </source>
</evidence>
<reference evidence="7 8" key="2">
    <citation type="submission" date="2016-05" db="EMBL/GenBank/DDBJ databases">
        <title>Lineage-specific infection strategies underlie the spectrum of fungal disease in amphibians.</title>
        <authorList>
            <person name="Cuomo C.A."/>
            <person name="Farrer R.A."/>
            <person name="James T."/>
            <person name="Longcore J."/>
            <person name="Birren B."/>
        </authorList>
    </citation>
    <scope>NUCLEOTIDE SEQUENCE [LARGE SCALE GENOMIC DNA]</scope>
    <source>
        <strain evidence="7 8">JEL423</strain>
    </source>
</reference>
<gene>
    <name evidence="7" type="ORF">BDEG_22390</name>
</gene>
<dbReference type="PANTHER" id="PTHR11753">
    <property type="entry name" value="ADAPTOR COMPLEXES SMALL SUBUNIT FAMILY"/>
    <property type="match status" value="1"/>
</dbReference>
<dbReference type="Proteomes" id="UP000077115">
    <property type="component" value="Unassembled WGS sequence"/>
</dbReference>
<comment type="subcellular location">
    <subcellularLocation>
        <location evidence="1">Endomembrane system</location>
    </subcellularLocation>
</comment>
<organism evidence="7 8">
    <name type="scientific">Batrachochytrium dendrobatidis (strain JEL423)</name>
    <dbReference type="NCBI Taxonomy" id="403673"/>
    <lineage>
        <taxon>Eukaryota</taxon>
        <taxon>Fungi</taxon>
        <taxon>Fungi incertae sedis</taxon>
        <taxon>Chytridiomycota</taxon>
        <taxon>Chytridiomycota incertae sedis</taxon>
        <taxon>Chytridiomycetes</taxon>
        <taxon>Rhizophydiales</taxon>
        <taxon>Rhizophydiales incertae sedis</taxon>
        <taxon>Batrachochytrium</taxon>
    </lineage>
</organism>
<dbReference type="VEuPathDB" id="FungiDB:BDEG_22390"/>
<feature type="domain" description="AP complex mu/sigma subunit" evidence="6">
    <location>
        <begin position="73"/>
        <end position="166"/>
    </location>
</feature>
<comment type="similarity">
    <text evidence="2">Belongs to the adaptor complexes small subunit family.</text>
</comment>
<evidence type="ECO:0000313" key="7">
    <source>
        <dbReference type="EMBL" id="OAJ38466.1"/>
    </source>
</evidence>
<reference evidence="7 8" key="1">
    <citation type="submission" date="2006-10" db="EMBL/GenBank/DDBJ databases">
        <title>The Genome Sequence of Batrachochytrium dendrobatidis JEL423.</title>
        <authorList>
            <consortium name="The Broad Institute Genome Sequencing Platform"/>
            <person name="Birren B."/>
            <person name="Lander E."/>
            <person name="Galagan J."/>
            <person name="Cuomo C."/>
            <person name="Devon K."/>
            <person name="Jaffe D."/>
            <person name="Butler J."/>
            <person name="Alvarez P."/>
            <person name="Gnerre S."/>
            <person name="Grabherr M."/>
            <person name="Kleber M."/>
            <person name="Mauceli E."/>
            <person name="Brockman W."/>
            <person name="Young S."/>
            <person name="LaButti K."/>
            <person name="Sykes S."/>
            <person name="DeCaprio D."/>
            <person name="Crawford M."/>
            <person name="Koehrsen M."/>
            <person name="Engels R."/>
            <person name="Montgomery P."/>
            <person name="Pearson M."/>
            <person name="Howarth C."/>
            <person name="Larson L."/>
            <person name="White J."/>
            <person name="O'Leary S."/>
            <person name="Kodira C."/>
            <person name="Zeng Q."/>
            <person name="Yandava C."/>
            <person name="Alvarado L."/>
            <person name="Longcore J."/>
            <person name="James T."/>
        </authorList>
    </citation>
    <scope>NUCLEOTIDE SEQUENCE [LARGE SCALE GENOMIC DNA]</scope>
    <source>
        <strain evidence="7 8">JEL423</strain>
    </source>
</reference>
<dbReference type="InterPro" id="IPR011012">
    <property type="entry name" value="Longin-like_dom_sf"/>
</dbReference>
<dbReference type="AlphaFoldDB" id="A0A177WF91"/>
<evidence type="ECO:0000256" key="4">
    <source>
        <dbReference type="ARBA" id="ARBA00022927"/>
    </source>
</evidence>
<proteinExistence type="inferred from homology"/>
<evidence type="ECO:0000313" key="8">
    <source>
        <dbReference type="Proteomes" id="UP000077115"/>
    </source>
</evidence>
<keyword evidence="4" id="KW-0653">Protein transport</keyword>
<accession>A0A177WF91</accession>
<dbReference type="InterPro" id="IPR022775">
    <property type="entry name" value="AP_mu_sigma_su"/>
</dbReference>
<dbReference type="Pfam" id="PF01217">
    <property type="entry name" value="Clat_adaptor_s"/>
    <property type="match status" value="1"/>
</dbReference>
<dbReference type="GO" id="GO:0015031">
    <property type="term" value="P:protein transport"/>
    <property type="evidence" value="ECO:0007669"/>
    <property type="project" value="UniProtKB-KW"/>
</dbReference>
<dbReference type="STRING" id="403673.A0A177WF91"/>
<dbReference type="OrthoDB" id="371463at2759"/>
<evidence type="ECO:0000256" key="2">
    <source>
        <dbReference type="ARBA" id="ARBA00006972"/>
    </source>
</evidence>
<sequence length="173" mass="19259">MAASNVTAGSGSPLALSCLVIATNQNRLRFARHWLPTIEPIATPTATPIIRPESLLEQTIIHECAKQPATKESGSFYAGASRVTFKRFASLNFMVVSTQSENQYAMLAFIQAFVEILSKYFGSFSEYHVIFHLEKIHLVLDEMVTAGFVVETNRDLILPTFAQLERNVMPAYT</sequence>
<keyword evidence="3" id="KW-0813">Transport</keyword>
<dbReference type="Gene3D" id="3.30.450.60">
    <property type="match status" value="1"/>
</dbReference>
<name>A0A177WF91_BATDL</name>
<evidence type="ECO:0000256" key="3">
    <source>
        <dbReference type="ARBA" id="ARBA00022448"/>
    </source>
</evidence>
<dbReference type="InterPro" id="IPR016635">
    <property type="entry name" value="AP_complex_ssu"/>
</dbReference>